<dbReference type="InterPro" id="IPR006379">
    <property type="entry name" value="HAD-SF_hydro_IIB"/>
</dbReference>
<dbReference type="Proteomes" id="UP001524502">
    <property type="component" value="Unassembled WGS sequence"/>
</dbReference>
<dbReference type="SUPFAM" id="SSF56784">
    <property type="entry name" value="HAD-like"/>
    <property type="match status" value="1"/>
</dbReference>
<dbReference type="InterPro" id="IPR036412">
    <property type="entry name" value="HAD-like_sf"/>
</dbReference>
<dbReference type="Gene3D" id="3.30.1240.10">
    <property type="match status" value="1"/>
</dbReference>
<proteinExistence type="predicted"/>
<reference evidence="1 2" key="1">
    <citation type="submission" date="2022-06" db="EMBL/GenBank/DDBJ databases">
        <title>Isolation of gut microbiota from human fecal samples.</title>
        <authorList>
            <person name="Pamer E.G."/>
            <person name="Barat B."/>
            <person name="Waligurski E."/>
            <person name="Medina S."/>
            <person name="Paddock L."/>
            <person name="Mostad J."/>
        </authorList>
    </citation>
    <scope>NUCLEOTIDE SEQUENCE [LARGE SCALE GENOMIC DNA]</scope>
    <source>
        <strain evidence="1 2">SL.3.17</strain>
    </source>
</reference>
<dbReference type="NCBIfam" id="TIGR01484">
    <property type="entry name" value="HAD-SF-IIB"/>
    <property type="match status" value="1"/>
</dbReference>
<comment type="caution">
    <text evidence="1">The sequence shown here is derived from an EMBL/GenBank/DDBJ whole genome shotgun (WGS) entry which is preliminary data.</text>
</comment>
<dbReference type="InterPro" id="IPR023214">
    <property type="entry name" value="HAD_sf"/>
</dbReference>
<evidence type="ECO:0000313" key="2">
    <source>
        <dbReference type="Proteomes" id="UP001524502"/>
    </source>
</evidence>
<dbReference type="CDD" id="cd07516">
    <property type="entry name" value="HAD_Pase"/>
    <property type="match status" value="1"/>
</dbReference>
<evidence type="ECO:0000313" key="1">
    <source>
        <dbReference type="EMBL" id="MCQ4636075.1"/>
    </source>
</evidence>
<dbReference type="Pfam" id="PF08282">
    <property type="entry name" value="Hydrolase_3"/>
    <property type="match status" value="1"/>
</dbReference>
<dbReference type="EMBL" id="JANFXK010000004">
    <property type="protein sequence ID" value="MCQ4636075.1"/>
    <property type="molecule type" value="Genomic_DNA"/>
</dbReference>
<dbReference type="NCBIfam" id="TIGR00099">
    <property type="entry name" value="Cof-subfamily"/>
    <property type="match status" value="1"/>
</dbReference>
<dbReference type="Gene3D" id="3.40.50.1000">
    <property type="entry name" value="HAD superfamily/HAD-like"/>
    <property type="match status" value="1"/>
</dbReference>
<accession>A0ABT1RLN3</accession>
<organism evidence="1 2">
    <name type="scientific">Anaerovorax odorimutans</name>
    <dbReference type="NCBI Taxonomy" id="109327"/>
    <lineage>
        <taxon>Bacteria</taxon>
        <taxon>Bacillati</taxon>
        <taxon>Bacillota</taxon>
        <taxon>Clostridia</taxon>
        <taxon>Peptostreptococcales</taxon>
        <taxon>Anaerovoracaceae</taxon>
        <taxon>Anaerovorax</taxon>
    </lineage>
</organism>
<keyword evidence="1" id="KW-0378">Hydrolase</keyword>
<protein>
    <submittedName>
        <fullName evidence="1">Cof-type HAD-IIB family hydrolase</fullName>
    </submittedName>
</protein>
<name>A0ABT1RLN3_9FIRM</name>
<dbReference type="InterPro" id="IPR000150">
    <property type="entry name" value="Cof"/>
</dbReference>
<dbReference type="SFLD" id="SFLDG01140">
    <property type="entry name" value="C2.B:_Phosphomannomutase_and_P"/>
    <property type="match status" value="1"/>
</dbReference>
<dbReference type="PANTHER" id="PTHR10000:SF8">
    <property type="entry name" value="HAD SUPERFAMILY HYDROLASE-LIKE, TYPE 3"/>
    <property type="match status" value="1"/>
</dbReference>
<dbReference type="GO" id="GO:0016787">
    <property type="term" value="F:hydrolase activity"/>
    <property type="evidence" value="ECO:0007669"/>
    <property type="project" value="UniProtKB-KW"/>
</dbReference>
<sequence>MNVKLIALDLDGTTLNSQNQLTEKTKEALIKAAHLGIVVVPVTGRCYKSLPQELLELDGGNCIRYAVVSNGAEIRDAQSGEILYKNYIDPLGAEEIKNILQKEALMIEIYVKGSAHIERSYYEKLEQGQISYRSRDYVLTTRVPVRGVIHLLDVHKTQIEKVAVYFEPDSLQSKIKEALADVKHAHITSSAKNNVELIAENCSKARTLEKLCENLGIDLNEVMAAGDSQNDLEMLAAADIAVAMENADENVKARADFVAASNDCDGLAQAIMKFI</sequence>
<gene>
    <name evidence="1" type="ORF">NE619_04995</name>
</gene>
<dbReference type="SFLD" id="SFLDS00003">
    <property type="entry name" value="Haloacid_Dehalogenase"/>
    <property type="match status" value="1"/>
</dbReference>
<keyword evidence="2" id="KW-1185">Reference proteome</keyword>
<dbReference type="PANTHER" id="PTHR10000">
    <property type="entry name" value="PHOSPHOSERINE PHOSPHATASE"/>
    <property type="match status" value="1"/>
</dbReference>
<dbReference type="RefSeq" id="WP_256131263.1">
    <property type="nucleotide sequence ID" value="NZ_JANFXK010000004.1"/>
</dbReference>